<feature type="transmembrane region" description="Helical" evidence="1">
    <location>
        <begin position="90"/>
        <end position="110"/>
    </location>
</feature>
<reference evidence="2" key="1">
    <citation type="journal article" date="2020" name="mSystems">
        <title>Genome- and Community-Level Interaction Insights into Carbon Utilization and Element Cycling Functions of Hydrothermarchaeota in Hydrothermal Sediment.</title>
        <authorList>
            <person name="Zhou Z."/>
            <person name="Liu Y."/>
            <person name="Xu W."/>
            <person name="Pan J."/>
            <person name="Luo Z.H."/>
            <person name="Li M."/>
        </authorList>
    </citation>
    <scope>NUCLEOTIDE SEQUENCE [LARGE SCALE GENOMIC DNA]</scope>
    <source>
        <strain evidence="2">SpSt-783</strain>
    </source>
</reference>
<protein>
    <submittedName>
        <fullName evidence="2">Uncharacterized protein</fullName>
    </submittedName>
</protein>
<feature type="transmembrane region" description="Helical" evidence="1">
    <location>
        <begin position="130"/>
        <end position="152"/>
    </location>
</feature>
<feature type="transmembrane region" description="Helical" evidence="1">
    <location>
        <begin position="34"/>
        <end position="53"/>
    </location>
</feature>
<organism evidence="2">
    <name type="scientific">candidate division WOR-3 bacterium</name>
    <dbReference type="NCBI Taxonomy" id="2052148"/>
    <lineage>
        <taxon>Bacteria</taxon>
        <taxon>Bacteria division WOR-3</taxon>
    </lineage>
</organism>
<evidence type="ECO:0000313" key="2">
    <source>
        <dbReference type="EMBL" id="HHS63449.1"/>
    </source>
</evidence>
<proteinExistence type="predicted"/>
<feature type="transmembrane region" description="Helical" evidence="1">
    <location>
        <begin position="159"/>
        <end position="177"/>
    </location>
</feature>
<dbReference type="EMBL" id="DTHJ01000154">
    <property type="protein sequence ID" value="HHS63449.1"/>
    <property type="molecule type" value="Genomic_DNA"/>
</dbReference>
<accession>A0A7C6ENT7</accession>
<keyword evidence="1" id="KW-1133">Transmembrane helix</keyword>
<gene>
    <name evidence="2" type="ORF">ENV70_07575</name>
</gene>
<evidence type="ECO:0000256" key="1">
    <source>
        <dbReference type="SAM" id="Phobius"/>
    </source>
</evidence>
<feature type="transmembrane region" description="Helical" evidence="1">
    <location>
        <begin position="65"/>
        <end position="83"/>
    </location>
</feature>
<comment type="caution">
    <text evidence="2">The sequence shown here is derived from an EMBL/GenBank/DDBJ whole genome shotgun (WGS) entry which is preliminary data.</text>
</comment>
<feature type="transmembrane region" description="Helical" evidence="1">
    <location>
        <begin position="6"/>
        <end position="22"/>
    </location>
</feature>
<name>A0A7C6ENT7_UNCW3</name>
<keyword evidence="1" id="KW-0472">Membrane</keyword>
<keyword evidence="1" id="KW-0812">Transmembrane</keyword>
<dbReference type="AlphaFoldDB" id="A0A7C6ENT7"/>
<sequence length="205" mass="23315">MINTIGIWIAALLTLAIYSFLYKDNPFYKIAENIFVGVSAGYWAVVLWYDFAWPNLFEPLFTKGQWYNIFPIFIGLLMFAPLIPKISWMIRIPLTFTMGIAMAVSITQIVQGDIFPQLQATFLPLRGISVFNVISNLLIISGVIFTLTYFYFSKEHKGALGIGAKIGIWFMMISFGASFGYTIMARVSLFIGRVYFLLHNWLGVI</sequence>